<dbReference type="InterPro" id="IPR035105">
    <property type="entry name" value="Deoxycytidylate_deaminase_dom"/>
</dbReference>
<evidence type="ECO:0000313" key="7">
    <source>
        <dbReference type="Proteomes" id="UP000886725"/>
    </source>
</evidence>
<proteinExistence type="predicted"/>
<reference evidence="6" key="2">
    <citation type="journal article" date="2021" name="PeerJ">
        <title>Extensive microbial diversity within the chicken gut microbiome revealed by metagenomics and culture.</title>
        <authorList>
            <person name="Gilroy R."/>
            <person name="Ravi A."/>
            <person name="Getino M."/>
            <person name="Pursley I."/>
            <person name="Horton D.L."/>
            <person name="Alikhan N.F."/>
            <person name="Baker D."/>
            <person name="Gharbi K."/>
            <person name="Hall N."/>
            <person name="Watson M."/>
            <person name="Adriaenssens E.M."/>
            <person name="Foster-Nyarko E."/>
            <person name="Jarju S."/>
            <person name="Secka A."/>
            <person name="Antonio M."/>
            <person name="Oren A."/>
            <person name="Chaudhuri R.R."/>
            <person name="La Ragione R."/>
            <person name="Hildebrand F."/>
            <person name="Pallen M.J."/>
        </authorList>
    </citation>
    <scope>NUCLEOTIDE SEQUENCE</scope>
    <source>
        <strain evidence="6">CHK165-10780</strain>
    </source>
</reference>
<evidence type="ECO:0000256" key="2">
    <source>
        <dbReference type="ARBA" id="ARBA00022801"/>
    </source>
</evidence>
<dbReference type="InterPro" id="IPR016193">
    <property type="entry name" value="Cytidine_deaminase-like"/>
</dbReference>
<reference evidence="6" key="1">
    <citation type="submission" date="2020-10" db="EMBL/GenBank/DDBJ databases">
        <authorList>
            <person name="Gilroy R."/>
        </authorList>
    </citation>
    <scope>NUCLEOTIDE SEQUENCE</scope>
    <source>
        <strain evidence="6">CHK165-10780</strain>
    </source>
</reference>
<feature type="domain" description="CMP/dCMP-type deaminase" evidence="5">
    <location>
        <begin position="5"/>
        <end position="162"/>
    </location>
</feature>
<dbReference type="GO" id="GO:0004132">
    <property type="term" value="F:dCMP deaminase activity"/>
    <property type="evidence" value="ECO:0007669"/>
    <property type="project" value="InterPro"/>
</dbReference>
<organism evidence="6 7">
    <name type="scientific">Candidatus Faecenecus gallistercoris</name>
    <dbReference type="NCBI Taxonomy" id="2840793"/>
    <lineage>
        <taxon>Bacteria</taxon>
        <taxon>Bacillati</taxon>
        <taxon>Bacillota</taxon>
        <taxon>Bacillota incertae sedis</taxon>
        <taxon>Candidatus Faecenecus</taxon>
    </lineage>
</organism>
<evidence type="ECO:0000313" key="6">
    <source>
        <dbReference type="EMBL" id="HIQ64156.1"/>
    </source>
</evidence>
<dbReference type="Gene3D" id="3.40.140.10">
    <property type="entry name" value="Cytidine Deaminase, domain 2"/>
    <property type="match status" value="1"/>
</dbReference>
<feature type="active site" description="Proton donor" evidence="3">
    <location>
        <position position="81"/>
    </location>
</feature>
<dbReference type="GO" id="GO:0008270">
    <property type="term" value="F:zinc ion binding"/>
    <property type="evidence" value="ECO:0007669"/>
    <property type="project" value="InterPro"/>
</dbReference>
<evidence type="ECO:0000256" key="3">
    <source>
        <dbReference type="PIRSR" id="PIRSR006019-1"/>
    </source>
</evidence>
<dbReference type="PROSITE" id="PS51747">
    <property type="entry name" value="CYT_DCMP_DEAMINASES_2"/>
    <property type="match status" value="1"/>
</dbReference>
<dbReference type="InterPro" id="IPR015517">
    <property type="entry name" value="dCMP_deaminase-rel"/>
</dbReference>
<dbReference type="Proteomes" id="UP000886725">
    <property type="component" value="Unassembled WGS sequence"/>
</dbReference>
<dbReference type="AlphaFoldDB" id="A0A9D0YZA1"/>
<dbReference type="EMBL" id="DVFU01000008">
    <property type="protein sequence ID" value="HIQ64156.1"/>
    <property type="molecule type" value="Genomic_DNA"/>
</dbReference>
<evidence type="ECO:0000256" key="1">
    <source>
        <dbReference type="ARBA" id="ARBA00001947"/>
    </source>
</evidence>
<keyword evidence="4" id="KW-0862">Zinc</keyword>
<comment type="cofactor">
    <cofactor evidence="1 4">
        <name>Zn(2+)</name>
        <dbReference type="ChEBI" id="CHEBI:29105"/>
    </cofactor>
</comment>
<feature type="binding site" evidence="4">
    <location>
        <position position="79"/>
    </location>
    <ligand>
        <name>Zn(2+)</name>
        <dbReference type="ChEBI" id="CHEBI:29105"/>
        <note>catalytic</note>
    </ligand>
</feature>
<dbReference type="PANTHER" id="PTHR11086">
    <property type="entry name" value="DEOXYCYTIDYLATE DEAMINASE-RELATED"/>
    <property type="match status" value="1"/>
</dbReference>
<dbReference type="CDD" id="cd01286">
    <property type="entry name" value="deoxycytidylate_deaminase"/>
    <property type="match status" value="1"/>
</dbReference>
<protein>
    <submittedName>
        <fullName evidence="6">Cytidine deaminase</fullName>
    </submittedName>
</protein>
<dbReference type="PIRSF" id="PIRSF006019">
    <property type="entry name" value="dCMP_deaminase"/>
    <property type="match status" value="1"/>
</dbReference>
<evidence type="ECO:0000256" key="4">
    <source>
        <dbReference type="PIRSR" id="PIRSR006019-2"/>
    </source>
</evidence>
<feature type="binding site" evidence="4">
    <location>
        <position position="120"/>
    </location>
    <ligand>
        <name>Zn(2+)</name>
        <dbReference type="ChEBI" id="CHEBI:29105"/>
        <note>catalytic</note>
    </ligand>
</feature>
<dbReference type="GO" id="GO:0005737">
    <property type="term" value="C:cytoplasm"/>
    <property type="evidence" value="ECO:0007669"/>
    <property type="project" value="TreeGrafter"/>
</dbReference>
<sequence length="162" mass="18346">MGRRDKNNYYLDLADVVSERSTCLRRRFGAVIVKDDEVIATGYVGAPRGRKNCCDLGECTRQKLKIPRGERYELCRSVHAEANAIISAERSQMLGSTMYLSGREIDTGEYIQNSNSCSMCKRMIINAGIAKVIVRDTDTKYRVIDVNDWIINDESIQGEFGY</sequence>
<dbReference type="GO" id="GO:0006220">
    <property type="term" value="P:pyrimidine nucleotide metabolic process"/>
    <property type="evidence" value="ECO:0007669"/>
    <property type="project" value="InterPro"/>
</dbReference>
<dbReference type="InterPro" id="IPR016473">
    <property type="entry name" value="dCMP_deaminase"/>
</dbReference>
<accession>A0A9D0YZA1</accession>
<dbReference type="InterPro" id="IPR002125">
    <property type="entry name" value="CMP_dCMP_dom"/>
</dbReference>
<name>A0A9D0YZA1_9FIRM</name>
<evidence type="ECO:0000259" key="5">
    <source>
        <dbReference type="PROSITE" id="PS51747"/>
    </source>
</evidence>
<keyword evidence="2" id="KW-0378">Hydrolase</keyword>
<keyword evidence="4" id="KW-0479">Metal-binding</keyword>
<dbReference type="SUPFAM" id="SSF53927">
    <property type="entry name" value="Cytidine deaminase-like"/>
    <property type="match status" value="1"/>
</dbReference>
<feature type="binding site" evidence="4">
    <location>
        <position position="117"/>
    </location>
    <ligand>
        <name>Zn(2+)</name>
        <dbReference type="ChEBI" id="CHEBI:29105"/>
        <note>catalytic</note>
    </ligand>
</feature>
<gene>
    <name evidence="6" type="ORF">IAC85_00275</name>
</gene>
<dbReference type="Pfam" id="PF00383">
    <property type="entry name" value="dCMP_cyt_deam_1"/>
    <property type="match status" value="1"/>
</dbReference>
<comment type="caution">
    <text evidence="6">The sequence shown here is derived from an EMBL/GenBank/DDBJ whole genome shotgun (WGS) entry which is preliminary data.</text>
</comment>
<dbReference type="PANTHER" id="PTHR11086:SF18">
    <property type="entry name" value="DEOXYCYTIDYLATE DEAMINASE"/>
    <property type="match status" value="1"/>
</dbReference>